<dbReference type="EMBL" id="WXYO01000004">
    <property type="protein sequence ID" value="NAS12250.1"/>
    <property type="molecule type" value="Genomic_DNA"/>
</dbReference>
<gene>
    <name evidence="1" type="ORF">GTQ38_09575</name>
</gene>
<organism evidence="1 2">
    <name type="scientific">Poritiphilus flavus</name>
    <dbReference type="NCBI Taxonomy" id="2697053"/>
    <lineage>
        <taxon>Bacteria</taxon>
        <taxon>Pseudomonadati</taxon>
        <taxon>Bacteroidota</taxon>
        <taxon>Flavobacteriia</taxon>
        <taxon>Flavobacteriales</taxon>
        <taxon>Flavobacteriaceae</taxon>
        <taxon>Poritiphilus</taxon>
    </lineage>
</organism>
<protein>
    <submittedName>
        <fullName evidence="1">Uncharacterized protein</fullName>
    </submittedName>
</protein>
<accession>A0A6L9EBZ9</accession>
<dbReference type="AlphaFoldDB" id="A0A6L9EBZ9"/>
<proteinExistence type="predicted"/>
<comment type="caution">
    <text evidence="1">The sequence shown here is derived from an EMBL/GenBank/DDBJ whole genome shotgun (WGS) entry which is preliminary data.</text>
</comment>
<evidence type="ECO:0000313" key="1">
    <source>
        <dbReference type="EMBL" id="NAS12250.1"/>
    </source>
</evidence>
<keyword evidence="2" id="KW-1185">Reference proteome</keyword>
<dbReference type="Proteomes" id="UP000475249">
    <property type="component" value="Unassembled WGS sequence"/>
</dbReference>
<reference evidence="1 2" key="1">
    <citation type="submission" date="2020-01" db="EMBL/GenBank/DDBJ databases">
        <title>Bacteria diversity of Porities sp.</title>
        <authorList>
            <person name="Wang G."/>
        </authorList>
    </citation>
    <scope>NUCLEOTIDE SEQUENCE [LARGE SCALE GENOMIC DNA]</scope>
    <source>
        <strain evidence="1 2">R33</strain>
    </source>
</reference>
<name>A0A6L9EBZ9_9FLAO</name>
<evidence type="ECO:0000313" key="2">
    <source>
        <dbReference type="Proteomes" id="UP000475249"/>
    </source>
</evidence>
<sequence>MDFVQILNDNKEETLFYYHNNWKVLREKALENNYIHAYELLETEATEDAPFQLILKTTYLNKEQFDQSEENFQKLIDEKGETRFLNEKRPPQFRKLLFHKNLKHLE</sequence>